<evidence type="ECO:0000313" key="3">
    <source>
        <dbReference type="Proteomes" id="UP000324832"/>
    </source>
</evidence>
<dbReference type="AlphaFoldDB" id="A0A5E4QX03"/>
<protein>
    <submittedName>
        <fullName evidence="2">Uncharacterized protein</fullName>
    </submittedName>
</protein>
<keyword evidence="3" id="KW-1185">Reference proteome</keyword>
<dbReference type="EMBL" id="FZQP02005388">
    <property type="protein sequence ID" value="VVD01488.1"/>
    <property type="molecule type" value="Genomic_DNA"/>
</dbReference>
<evidence type="ECO:0000313" key="2">
    <source>
        <dbReference type="EMBL" id="VVD01488.1"/>
    </source>
</evidence>
<organism evidence="2 3">
    <name type="scientific">Leptidea sinapis</name>
    <dbReference type="NCBI Taxonomy" id="189913"/>
    <lineage>
        <taxon>Eukaryota</taxon>
        <taxon>Metazoa</taxon>
        <taxon>Ecdysozoa</taxon>
        <taxon>Arthropoda</taxon>
        <taxon>Hexapoda</taxon>
        <taxon>Insecta</taxon>
        <taxon>Pterygota</taxon>
        <taxon>Neoptera</taxon>
        <taxon>Endopterygota</taxon>
        <taxon>Lepidoptera</taxon>
        <taxon>Glossata</taxon>
        <taxon>Ditrysia</taxon>
        <taxon>Papilionoidea</taxon>
        <taxon>Pieridae</taxon>
        <taxon>Dismorphiinae</taxon>
        <taxon>Leptidea</taxon>
    </lineage>
</organism>
<accession>A0A5E4QX03</accession>
<reference evidence="2 3" key="1">
    <citation type="submission" date="2017-07" db="EMBL/GenBank/DDBJ databases">
        <authorList>
            <person name="Talla V."/>
            <person name="Backstrom N."/>
        </authorList>
    </citation>
    <scope>NUCLEOTIDE SEQUENCE [LARGE SCALE GENOMIC DNA]</scope>
</reference>
<feature type="region of interest" description="Disordered" evidence="1">
    <location>
        <begin position="1"/>
        <end position="42"/>
    </location>
</feature>
<name>A0A5E4QX03_9NEOP</name>
<evidence type="ECO:0000256" key="1">
    <source>
        <dbReference type="SAM" id="MobiDB-lite"/>
    </source>
</evidence>
<sequence>MKAYKARQIKENPIDNHRKHKKSDAERAREYRARKKSKTQSTESFNILGRLTNEDMNNYKDHTQDILFIKEEIDVEEHELPGWTAEWHLGTTVQEQAADVPVDKVGSKQLKVNLLGLQDDNYHCDDKEKSDKNIKARTKIKEDIKKVNNKGIDKKSKKDCITRCVEQNMIEDQHTLARIENYSLNGSIEEAPIFVHSSILSSVICDATASILFMHIPQSKNFHINTIAITVCNPDHREA</sequence>
<gene>
    <name evidence="2" type="ORF">LSINAPIS_LOCUS11899</name>
</gene>
<proteinExistence type="predicted"/>
<dbReference type="Proteomes" id="UP000324832">
    <property type="component" value="Unassembled WGS sequence"/>
</dbReference>